<keyword evidence="16" id="KW-1185">Reference proteome</keyword>
<evidence type="ECO:0000256" key="4">
    <source>
        <dbReference type="ARBA" id="ARBA00022519"/>
    </source>
</evidence>
<dbReference type="EMBL" id="FORX01000009">
    <property type="protein sequence ID" value="SFJ91508.1"/>
    <property type="molecule type" value="Genomic_DNA"/>
</dbReference>
<feature type="transmembrane region" description="Helical" evidence="11">
    <location>
        <begin position="283"/>
        <end position="303"/>
    </location>
</feature>
<evidence type="ECO:0000259" key="13">
    <source>
        <dbReference type="PROSITE" id="PS50192"/>
    </source>
</evidence>
<evidence type="ECO:0000256" key="7">
    <source>
        <dbReference type="ARBA" id="ARBA00023136"/>
    </source>
</evidence>
<dbReference type="AlphaFoldDB" id="A0A1I3V7V9"/>
<dbReference type="GO" id="GO:0006935">
    <property type="term" value="P:chemotaxis"/>
    <property type="evidence" value="ECO:0007669"/>
    <property type="project" value="UniProtKB-KW"/>
</dbReference>
<dbReference type="InterPro" id="IPR033479">
    <property type="entry name" value="dCache_1"/>
</dbReference>
<reference evidence="16" key="1">
    <citation type="submission" date="2016-10" db="EMBL/GenBank/DDBJ databases">
        <authorList>
            <person name="Varghese N."/>
            <person name="Submissions S."/>
        </authorList>
    </citation>
    <scope>NUCLEOTIDE SEQUENCE [LARGE SCALE GENOMIC DNA]</scope>
    <source>
        <strain evidence="16">DSM 5918</strain>
    </source>
</reference>
<gene>
    <name evidence="15" type="ORF">SAMN04488082_109103</name>
</gene>
<dbReference type="InterPro" id="IPR029151">
    <property type="entry name" value="Sensor-like_sf"/>
</dbReference>
<name>A0A1I3V7V9_9BACT</name>
<comment type="similarity">
    <text evidence="9">Belongs to the methyl-accepting chemotaxis (MCP) protein family.</text>
</comment>
<evidence type="ECO:0000256" key="8">
    <source>
        <dbReference type="ARBA" id="ARBA00023224"/>
    </source>
</evidence>
<dbReference type="OrthoDB" id="9816383at2"/>
<dbReference type="CDD" id="cd12914">
    <property type="entry name" value="PDC1_DGC_like"/>
    <property type="match status" value="1"/>
</dbReference>
<dbReference type="Proteomes" id="UP000198635">
    <property type="component" value="Unassembled WGS sequence"/>
</dbReference>
<evidence type="ECO:0000256" key="5">
    <source>
        <dbReference type="ARBA" id="ARBA00022692"/>
    </source>
</evidence>
<dbReference type="PROSITE" id="PS50111">
    <property type="entry name" value="CHEMOTAXIS_TRANSDUC_2"/>
    <property type="match status" value="1"/>
</dbReference>
<dbReference type="Gene3D" id="1.10.287.950">
    <property type="entry name" value="Methyl-accepting chemotaxis protein"/>
    <property type="match status" value="1"/>
</dbReference>
<evidence type="ECO:0000256" key="10">
    <source>
        <dbReference type="PROSITE-ProRule" id="PRU00284"/>
    </source>
</evidence>
<keyword evidence="4" id="KW-0997">Cell inner membrane</keyword>
<dbReference type="GO" id="GO:0007165">
    <property type="term" value="P:signal transduction"/>
    <property type="evidence" value="ECO:0007669"/>
    <property type="project" value="UniProtKB-KW"/>
</dbReference>
<proteinExistence type="inferred from homology"/>
<dbReference type="PROSITE" id="PS50192">
    <property type="entry name" value="T_SNARE"/>
    <property type="match status" value="1"/>
</dbReference>
<comment type="subcellular location">
    <subcellularLocation>
        <location evidence="1">Cell inner membrane</location>
        <topology evidence="1">Multi-pass membrane protein</topology>
    </subcellularLocation>
</comment>
<evidence type="ECO:0000259" key="14">
    <source>
        <dbReference type="PROSITE" id="PS50885"/>
    </source>
</evidence>
<keyword evidence="7 11" id="KW-0472">Membrane</keyword>
<organism evidence="15 16">
    <name type="scientific">Desulfomicrobium apsheronum</name>
    <dbReference type="NCBI Taxonomy" id="52560"/>
    <lineage>
        <taxon>Bacteria</taxon>
        <taxon>Pseudomonadati</taxon>
        <taxon>Thermodesulfobacteriota</taxon>
        <taxon>Desulfovibrionia</taxon>
        <taxon>Desulfovibrionales</taxon>
        <taxon>Desulfomicrobiaceae</taxon>
        <taxon>Desulfomicrobium</taxon>
    </lineage>
</organism>
<evidence type="ECO:0000256" key="6">
    <source>
        <dbReference type="ARBA" id="ARBA00022989"/>
    </source>
</evidence>
<feature type="domain" description="HAMP" evidence="14">
    <location>
        <begin position="305"/>
        <end position="359"/>
    </location>
</feature>
<feature type="domain" description="Methyl-accepting transducer" evidence="12">
    <location>
        <begin position="385"/>
        <end position="635"/>
    </location>
</feature>
<dbReference type="RefSeq" id="WP_092375052.1">
    <property type="nucleotide sequence ID" value="NZ_FORX01000009.1"/>
</dbReference>
<evidence type="ECO:0000256" key="11">
    <source>
        <dbReference type="SAM" id="Phobius"/>
    </source>
</evidence>
<evidence type="ECO:0000256" key="1">
    <source>
        <dbReference type="ARBA" id="ARBA00004429"/>
    </source>
</evidence>
<dbReference type="Pfam" id="PF02743">
    <property type="entry name" value="dCache_1"/>
    <property type="match status" value="1"/>
</dbReference>
<keyword evidence="3" id="KW-0145">Chemotaxis</keyword>
<dbReference type="PROSITE" id="PS50885">
    <property type="entry name" value="HAMP"/>
    <property type="match status" value="1"/>
</dbReference>
<feature type="domain" description="T-SNARE coiled-coil homology" evidence="13">
    <location>
        <begin position="537"/>
        <end position="599"/>
    </location>
</feature>
<evidence type="ECO:0000259" key="12">
    <source>
        <dbReference type="PROSITE" id="PS50111"/>
    </source>
</evidence>
<dbReference type="Pfam" id="PF00015">
    <property type="entry name" value="MCPsignal"/>
    <property type="match status" value="1"/>
</dbReference>
<dbReference type="InterPro" id="IPR003660">
    <property type="entry name" value="HAMP_dom"/>
</dbReference>
<accession>A0A1I3V7V9</accession>
<dbReference type="PANTHER" id="PTHR32089">
    <property type="entry name" value="METHYL-ACCEPTING CHEMOTAXIS PROTEIN MCPB"/>
    <property type="match status" value="1"/>
</dbReference>
<dbReference type="CDD" id="cd06225">
    <property type="entry name" value="HAMP"/>
    <property type="match status" value="1"/>
</dbReference>
<keyword evidence="2" id="KW-1003">Cell membrane</keyword>
<dbReference type="InterPro" id="IPR004089">
    <property type="entry name" value="MCPsignal_dom"/>
</dbReference>
<dbReference type="InterPro" id="IPR000727">
    <property type="entry name" value="T_SNARE_dom"/>
</dbReference>
<evidence type="ECO:0000256" key="9">
    <source>
        <dbReference type="ARBA" id="ARBA00029447"/>
    </source>
</evidence>
<dbReference type="SMART" id="SM00304">
    <property type="entry name" value="HAMP"/>
    <property type="match status" value="1"/>
</dbReference>
<keyword evidence="5 11" id="KW-0812">Transmembrane</keyword>
<dbReference type="SUPFAM" id="SSF103190">
    <property type="entry name" value="Sensory domain-like"/>
    <property type="match status" value="1"/>
</dbReference>
<sequence length="650" mass="69393">MAKFTIRTKLIGGMLLLVSLVSCGLGYIAFNRAKHAAFIQAEENIIAVARYGGELAKNRLDYHVVVLQGIANRHVIRSMDWALQRPALESEIARMKYQGMGIVDADGMARYSDESRADLSDRDYFKQAMSGRTGFSSVIISKVTNTPVIMAATPITDNASNVRAVLVARLDANLLSDITDGIKYGQSGYSFIVDDQGTAIAHADRQFVLEQRNFIAESKTNPEFTAVAKMLQRMTKGETDFEQYPFMGKDRFFGFAPIKGTGWSIAVGGLAEEILAPIHEMRWMIGLASVVFFMVGIGMALLIARAVLSPVKTCANLLRDISEGEGDLTKRLPVEANDEVGQLSQYFNNFVSKLQIIIGSIADNARTVASSATELSAVSSQSTQSVHALSAKTFTVASAAEEMSSNIASVAAAMEQTTSNLASVAAATEQMTSTIGEIAENTERANTTTEGAASQVDSFASVLRHLGEAAQEIGKVTETISAISSQTNLLALNATIEAARAGDAGRGFAVVANEIKELALKTAEATSDIRERIGGIQSATGSAVNDIDRIVNVIGEVNSIVGNIAAAIEEQSAVTREVANNIAQATEDVQDANLRSTEMSTVSRDITRDINAIDTVTNDISSGGEQVQTSAEELSKLAEDLNGLVGQFKI</sequence>
<evidence type="ECO:0000256" key="2">
    <source>
        <dbReference type="ARBA" id="ARBA00022475"/>
    </source>
</evidence>
<keyword evidence="8 10" id="KW-0807">Transducer</keyword>
<dbReference type="PANTHER" id="PTHR32089:SF112">
    <property type="entry name" value="LYSOZYME-LIKE PROTEIN-RELATED"/>
    <property type="match status" value="1"/>
</dbReference>
<dbReference type="CDD" id="cd12912">
    <property type="entry name" value="PDC2_MCP_like"/>
    <property type="match status" value="1"/>
</dbReference>
<keyword evidence="6 11" id="KW-1133">Transmembrane helix</keyword>
<evidence type="ECO:0000313" key="15">
    <source>
        <dbReference type="EMBL" id="SFJ91508.1"/>
    </source>
</evidence>
<dbReference type="SUPFAM" id="SSF58104">
    <property type="entry name" value="Methyl-accepting chemotaxis protein (MCP) signaling domain"/>
    <property type="match status" value="2"/>
</dbReference>
<dbReference type="SMART" id="SM00283">
    <property type="entry name" value="MA"/>
    <property type="match status" value="1"/>
</dbReference>
<dbReference type="PROSITE" id="PS51257">
    <property type="entry name" value="PROKAR_LIPOPROTEIN"/>
    <property type="match status" value="1"/>
</dbReference>
<dbReference type="Pfam" id="PF00672">
    <property type="entry name" value="HAMP"/>
    <property type="match status" value="1"/>
</dbReference>
<evidence type="ECO:0000256" key="3">
    <source>
        <dbReference type="ARBA" id="ARBA00022500"/>
    </source>
</evidence>
<dbReference type="GO" id="GO:0005886">
    <property type="term" value="C:plasma membrane"/>
    <property type="evidence" value="ECO:0007669"/>
    <property type="project" value="UniProtKB-SubCell"/>
</dbReference>
<dbReference type="STRING" id="52560.SAMN04488082_109103"/>
<evidence type="ECO:0000313" key="16">
    <source>
        <dbReference type="Proteomes" id="UP000198635"/>
    </source>
</evidence>
<protein>
    <submittedName>
        <fullName evidence="15">Methyl-accepting chemotaxis sensory transducer with Cache sensor</fullName>
    </submittedName>
</protein>
<dbReference type="Gene3D" id="3.30.450.20">
    <property type="entry name" value="PAS domain"/>
    <property type="match status" value="1"/>
</dbReference>